<keyword evidence="2" id="KW-0378">Hydrolase</keyword>
<proteinExistence type="inferred from homology"/>
<evidence type="ECO:0000256" key="3">
    <source>
        <dbReference type="ARBA" id="ARBA00022912"/>
    </source>
</evidence>
<dbReference type="GO" id="GO:0007165">
    <property type="term" value="P:signal transduction"/>
    <property type="evidence" value="ECO:0007669"/>
    <property type="project" value="TreeGrafter"/>
</dbReference>
<dbReference type="InterPro" id="IPR000387">
    <property type="entry name" value="Tyr_Pase_dom"/>
</dbReference>
<dbReference type="InterPro" id="IPR000340">
    <property type="entry name" value="Dual-sp_phosphatase_cat-dom"/>
</dbReference>
<dbReference type="KEGG" id="aaf:AURANDRAFT_25316"/>
<feature type="non-terminal residue" evidence="7">
    <location>
        <position position="1"/>
    </location>
</feature>
<evidence type="ECO:0000256" key="1">
    <source>
        <dbReference type="ARBA" id="ARBA00008601"/>
    </source>
</evidence>
<feature type="domain" description="Tyrosine specific protein phosphatases" evidence="6">
    <location>
        <begin position="1"/>
        <end position="57"/>
    </location>
</feature>
<dbReference type="GeneID" id="20220032"/>
<dbReference type="AlphaFoldDB" id="F0Y6M7"/>
<dbReference type="PANTHER" id="PTHR45948:SF2">
    <property type="entry name" value="DUAL SPECIFICITY PROTEIN PHOSPHATASE"/>
    <property type="match status" value="1"/>
</dbReference>
<organism evidence="8">
    <name type="scientific">Aureococcus anophagefferens</name>
    <name type="common">Harmful bloom alga</name>
    <dbReference type="NCBI Taxonomy" id="44056"/>
    <lineage>
        <taxon>Eukaryota</taxon>
        <taxon>Sar</taxon>
        <taxon>Stramenopiles</taxon>
        <taxon>Ochrophyta</taxon>
        <taxon>Pelagophyceae</taxon>
        <taxon>Pelagomonadales</taxon>
        <taxon>Pelagomonadaceae</taxon>
        <taxon>Aureococcus</taxon>
    </lineage>
</organism>
<dbReference type="SUPFAM" id="SSF52799">
    <property type="entry name" value="(Phosphotyrosine protein) phosphatases II"/>
    <property type="match status" value="1"/>
</dbReference>
<keyword evidence="3" id="KW-0904">Protein phosphatase</keyword>
<dbReference type="OrthoDB" id="10252009at2759"/>
<dbReference type="PANTHER" id="PTHR45948">
    <property type="entry name" value="DUAL SPECIFICITY PROTEIN PHOSPHATASE DDB_G0269404-RELATED"/>
    <property type="match status" value="1"/>
</dbReference>
<sequence length="86" mass="9799">LRETSRWIHHQRLKGRAVVINCAQGKSRSGTLAAAYLMFRDDVDDGEALRRIRTARPFVSPNRGFLEQLATHGPELRFAGREEKLP</sequence>
<reference evidence="7 8" key="1">
    <citation type="journal article" date="2011" name="Proc. Natl. Acad. Sci. U.S.A.">
        <title>Niche of harmful alga Aureococcus anophagefferens revealed through ecogenomics.</title>
        <authorList>
            <person name="Gobler C.J."/>
            <person name="Berry D.L."/>
            <person name="Dyhrman S.T."/>
            <person name="Wilhelm S.W."/>
            <person name="Salamov A."/>
            <person name="Lobanov A.V."/>
            <person name="Zhang Y."/>
            <person name="Collier J.L."/>
            <person name="Wurch L.L."/>
            <person name="Kustka A.B."/>
            <person name="Dill B.D."/>
            <person name="Shah M."/>
            <person name="VerBerkmoes N.C."/>
            <person name="Kuo A."/>
            <person name="Terry A."/>
            <person name="Pangilinan J."/>
            <person name="Lindquist E.A."/>
            <person name="Lucas S."/>
            <person name="Paulsen I.T."/>
            <person name="Hattenrath-Lehmann T.K."/>
            <person name="Talmage S.C."/>
            <person name="Walker E.A."/>
            <person name="Koch F."/>
            <person name="Burson A.M."/>
            <person name="Marcoval M.A."/>
            <person name="Tang Y.Z."/>
            <person name="Lecleir G.R."/>
            <person name="Coyne K.J."/>
            <person name="Berg G.M."/>
            <person name="Bertrand E.M."/>
            <person name="Saito M.A."/>
            <person name="Gladyshev V.N."/>
            <person name="Grigoriev I.V."/>
        </authorList>
    </citation>
    <scope>NUCLEOTIDE SEQUENCE [LARGE SCALE GENOMIC DNA]</scope>
    <source>
        <strain evidence="8">CCMP 1984</strain>
    </source>
</reference>
<comment type="catalytic activity">
    <reaction evidence="4">
        <text>O-phospho-L-seryl-[protein] + H2O = L-seryl-[protein] + phosphate</text>
        <dbReference type="Rhea" id="RHEA:20629"/>
        <dbReference type="Rhea" id="RHEA-COMP:9863"/>
        <dbReference type="Rhea" id="RHEA-COMP:11604"/>
        <dbReference type="ChEBI" id="CHEBI:15377"/>
        <dbReference type="ChEBI" id="CHEBI:29999"/>
        <dbReference type="ChEBI" id="CHEBI:43474"/>
        <dbReference type="ChEBI" id="CHEBI:83421"/>
        <dbReference type="EC" id="3.1.3.16"/>
    </reaction>
</comment>
<dbReference type="CDD" id="cd14498">
    <property type="entry name" value="DSP"/>
    <property type="match status" value="1"/>
</dbReference>
<evidence type="ECO:0000256" key="4">
    <source>
        <dbReference type="ARBA" id="ARBA00047761"/>
    </source>
</evidence>
<dbReference type="Proteomes" id="UP000002729">
    <property type="component" value="Unassembled WGS sequence"/>
</dbReference>
<dbReference type="InParanoid" id="F0Y6M7"/>
<evidence type="ECO:0000256" key="2">
    <source>
        <dbReference type="ARBA" id="ARBA00022801"/>
    </source>
</evidence>
<evidence type="ECO:0000256" key="5">
    <source>
        <dbReference type="ARBA" id="ARBA00048336"/>
    </source>
</evidence>
<dbReference type="Pfam" id="PF00782">
    <property type="entry name" value="DSPc"/>
    <property type="match status" value="1"/>
</dbReference>
<dbReference type="GO" id="GO:0005829">
    <property type="term" value="C:cytosol"/>
    <property type="evidence" value="ECO:0007669"/>
    <property type="project" value="TreeGrafter"/>
</dbReference>
<keyword evidence="8" id="KW-1185">Reference proteome</keyword>
<accession>F0Y6M7</accession>
<evidence type="ECO:0000259" key="6">
    <source>
        <dbReference type="PROSITE" id="PS50056"/>
    </source>
</evidence>
<comment type="similarity">
    <text evidence="1">Belongs to the protein-tyrosine phosphatase family. Non-receptor class dual specificity subfamily.</text>
</comment>
<protein>
    <recommendedName>
        <fullName evidence="6">Tyrosine specific protein phosphatases domain-containing protein</fullName>
    </recommendedName>
</protein>
<gene>
    <name evidence="7" type="ORF">AURANDRAFT_25316</name>
</gene>
<dbReference type="EMBL" id="GL833126">
    <property type="protein sequence ID" value="EGB09044.1"/>
    <property type="molecule type" value="Genomic_DNA"/>
</dbReference>
<evidence type="ECO:0000313" key="8">
    <source>
        <dbReference type="Proteomes" id="UP000002729"/>
    </source>
</evidence>
<evidence type="ECO:0000313" key="7">
    <source>
        <dbReference type="EMBL" id="EGB09044.1"/>
    </source>
</evidence>
<name>F0Y6M7_AURAN</name>
<dbReference type="InterPro" id="IPR029021">
    <property type="entry name" value="Prot-tyrosine_phosphatase-like"/>
</dbReference>
<dbReference type="PROSITE" id="PS50056">
    <property type="entry name" value="TYR_PHOSPHATASE_2"/>
    <property type="match status" value="1"/>
</dbReference>
<dbReference type="GO" id="GO:0004725">
    <property type="term" value="F:protein tyrosine phosphatase activity"/>
    <property type="evidence" value="ECO:0007669"/>
    <property type="project" value="TreeGrafter"/>
</dbReference>
<comment type="catalytic activity">
    <reaction evidence="5">
        <text>O-phospho-L-threonyl-[protein] + H2O = L-threonyl-[protein] + phosphate</text>
        <dbReference type="Rhea" id="RHEA:47004"/>
        <dbReference type="Rhea" id="RHEA-COMP:11060"/>
        <dbReference type="Rhea" id="RHEA-COMP:11605"/>
        <dbReference type="ChEBI" id="CHEBI:15377"/>
        <dbReference type="ChEBI" id="CHEBI:30013"/>
        <dbReference type="ChEBI" id="CHEBI:43474"/>
        <dbReference type="ChEBI" id="CHEBI:61977"/>
        <dbReference type="EC" id="3.1.3.16"/>
    </reaction>
</comment>
<dbReference type="RefSeq" id="XP_009036170.1">
    <property type="nucleotide sequence ID" value="XM_009037922.1"/>
</dbReference>
<dbReference type="Gene3D" id="3.90.190.10">
    <property type="entry name" value="Protein tyrosine phosphatase superfamily"/>
    <property type="match status" value="1"/>
</dbReference>
<dbReference type="GO" id="GO:0004722">
    <property type="term" value="F:protein serine/threonine phosphatase activity"/>
    <property type="evidence" value="ECO:0007669"/>
    <property type="project" value="UniProtKB-EC"/>
</dbReference>